<proteinExistence type="predicted"/>
<organism evidence="1">
    <name type="scientific">Anguilla anguilla</name>
    <name type="common">European freshwater eel</name>
    <name type="synonym">Muraena anguilla</name>
    <dbReference type="NCBI Taxonomy" id="7936"/>
    <lineage>
        <taxon>Eukaryota</taxon>
        <taxon>Metazoa</taxon>
        <taxon>Chordata</taxon>
        <taxon>Craniata</taxon>
        <taxon>Vertebrata</taxon>
        <taxon>Euteleostomi</taxon>
        <taxon>Actinopterygii</taxon>
        <taxon>Neopterygii</taxon>
        <taxon>Teleostei</taxon>
        <taxon>Anguilliformes</taxon>
        <taxon>Anguillidae</taxon>
        <taxon>Anguilla</taxon>
    </lineage>
</organism>
<sequence>MMCCFYFLFKNTLSFNNIVKKCVGIY</sequence>
<protein>
    <submittedName>
        <fullName evidence="1">Uncharacterized protein</fullName>
    </submittedName>
</protein>
<dbReference type="EMBL" id="GBXM01094666">
    <property type="protein sequence ID" value="JAH13911.1"/>
    <property type="molecule type" value="Transcribed_RNA"/>
</dbReference>
<name>A0A0E9QAL7_ANGAN</name>
<evidence type="ECO:0000313" key="1">
    <source>
        <dbReference type="EMBL" id="JAH13911.1"/>
    </source>
</evidence>
<reference evidence="1" key="1">
    <citation type="submission" date="2014-11" db="EMBL/GenBank/DDBJ databases">
        <authorList>
            <person name="Amaro Gonzalez C."/>
        </authorList>
    </citation>
    <scope>NUCLEOTIDE SEQUENCE</scope>
</reference>
<reference evidence="1" key="2">
    <citation type="journal article" date="2015" name="Fish Shellfish Immunol.">
        <title>Early steps in the European eel (Anguilla anguilla)-Vibrio vulnificus interaction in the gills: Role of the RtxA13 toxin.</title>
        <authorList>
            <person name="Callol A."/>
            <person name="Pajuelo D."/>
            <person name="Ebbesson L."/>
            <person name="Teles M."/>
            <person name="MacKenzie S."/>
            <person name="Amaro C."/>
        </authorList>
    </citation>
    <scope>NUCLEOTIDE SEQUENCE</scope>
</reference>
<dbReference type="AlphaFoldDB" id="A0A0E9QAL7"/>
<accession>A0A0E9QAL7</accession>